<feature type="compositionally biased region" description="Basic and acidic residues" evidence="1">
    <location>
        <begin position="232"/>
        <end position="246"/>
    </location>
</feature>
<sequence>MMGSHDEFDDFFGDDDDAPVVDTRADGRLLRLPLARLSPNLVNPRTEFGTEDELIDFGKSLQRRQNQACPVVSRGAYLKLWPDHSESIGSVDYVLVSGERRYRGANAVGLAALNCVVNDDFAADRRTFMEAVVSENVDRQNFDPIEEAYAVDALVREFGTNRAVAQHFERADGWVTQRILLTYLDPEIQRLVRTRSMPVEFGRKLGKLARDGEWSAAQQFEWWEEQQGLRKAASEQKKAQRAEQRKQSRPPATAATPDAKPTEDASGSSSANSGDEQLANTSDLRSDTSSARDSEEQPSRQPEEGPSFTAVKPSSSPDGRQEQGPLPSRPAPTPEPVAVVMPWGNWPAVLQILRERMEPADLEQLAKEVLG</sequence>
<protein>
    <recommendedName>
        <fullName evidence="2">ParB/Spo0J HTH domain-containing protein</fullName>
    </recommendedName>
</protein>
<dbReference type="SUPFAM" id="SSF110849">
    <property type="entry name" value="ParB/Sulfiredoxin"/>
    <property type="match status" value="1"/>
</dbReference>
<dbReference type="Gene3D" id="1.10.10.2830">
    <property type="match status" value="1"/>
</dbReference>
<feature type="region of interest" description="Disordered" evidence="1">
    <location>
        <begin position="231"/>
        <end position="339"/>
    </location>
</feature>
<reference evidence="3" key="1">
    <citation type="submission" date="2024-05" db="EMBL/GenBank/DDBJ databases">
        <title>Whole genome shotgun sequence of Streptomyces hygroscopicus NBRC 113678.</title>
        <authorList>
            <person name="Komaki H."/>
            <person name="Tamura T."/>
        </authorList>
    </citation>
    <scope>NUCLEOTIDE SEQUENCE</scope>
    <source>
        <strain evidence="3">N11-34</strain>
    </source>
</reference>
<keyword evidence="4" id="KW-1185">Reference proteome</keyword>
<evidence type="ECO:0000256" key="1">
    <source>
        <dbReference type="SAM" id="MobiDB-lite"/>
    </source>
</evidence>
<dbReference type="InterPro" id="IPR036086">
    <property type="entry name" value="ParB/Sulfiredoxin_sf"/>
</dbReference>
<dbReference type="SUPFAM" id="SSF109709">
    <property type="entry name" value="KorB DNA-binding domain-like"/>
    <property type="match status" value="1"/>
</dbReference>
<name>A0ABQ3UFP0_STRHY</name>
<proteinExistence type="predicted"/>
<accession>A0ABQ3UFP0</accession>
<evidence type="ECO:0000313" key="3">
    <source>
        <dbReference type="EMBL" id="GHJ34261.1"/>
    </source>
</evidence>
<dbReference type="InterPro" id="IPR050336">
    <property type="entry name" value="Chromosome_partition/occlusion"/>
</dbReference>
<organism evidence="3 4">
    <name type="scientific">Streptomyces hygroscopicus</name>
    <dbReference type="NCBI Taxonomy" id="1912"/>
    <lineage>
        <taxon>Bacteria</taxon>
        <taxon>Bacillati</taxon>
        <taxon>Actinomycetota</taxon>
        <taxon>Actinomycetes</taxon>
        <taxon>Kitasatosporales</taxon>
        <taxon>Streptomycetaceae</taxon>
        <taxon>Streptomyces</taxon>
        <taxon>Streptomyces violaceusniger group</taxon>
    </lineage>
</organism>
<dbReference type="PANTHER" id="PTHR33375">
    <property type="entry name" value="CHROMOSOME-PARTITIONING PROTEIN PARB-RELATED"/>
    <property type="match status" value="1"/>
</dbReference>
<dbReference type="Proteomes" id="UP001054854">
    <property type="component" value="Unassembled WGS sequence"/>
</dbReference>
<comment type="caution">
    <text evidence="3">The sequence shown here is derived from an EMBL/GenBank/DDBJ whole genome shotgun (WGS) entry which is preliminary data.</text>
</comment>
<evidence type="ECO:0000259" key="2">
    <source>
        <dbReference type="Pfam" id="PF17762"/>
    </source>
</evidence>
<gene>
    <name evidence="3" type="ORF">TPA0910_86940</name>
</gene>
<evidence type="ECO:0000313" key="4">
    <source>
        <dbReference type="Proteomes" id="UP001054854"/>
    </source>
</evidence>
<feature type="domain" description="ParB/Spo0J HTH" evidence="2">
    <location>
        <begin position="140"/>
        <end position="211"/>
    </location>
</feature>
<dbReference type="InterPro" id="IPR041468">
    <property type="entry name" value="HTH_ParB/Spo0J"/>
</dbReference>
<dbReference type="EMBL" id="BNEK01000007">
    <property type="protein sequence ID" value="GHJ34261.1"/>
    <property type="molecule type" value="Genomic_DNA"/>
</dbReference>
<dbReference type="Pfam" id="PF17762">
    <property type="entry name" value="HTH_ParB"/>
    <property type="match status" value="1"/>
</dbReference>
<feature type="compositionally biased region" description="Low complexity" evidence="1">
    <location>
        <begin position="250"/>
        <end position="276"/>
    </location>
</feature>
<dbReference type="PANTHER" id="PTHR33375:SF1">
    <property type="entry name" value="CHROMOSOME-PARTITIONING PROTEIN PARB-RELATED"/>
    <property type="match status" value="1"/>
</dbReference>
<feature type="compositionally biased region" description="Basic and acidic residues" evidence="1">
    <location>
        <begin position="284"/>
        <end position="303"/>
    </location>
</feature>